<dbReference type="Proteomes" id="UP000000305">
    <property type="component" value="Unassembled WGS sequence"/>
</dbReference>
<evidence type="ECO:0000256" key="3">
    <source>
        <dbReference type="SAM" id="Phobius"/>
    </source>
</evidence>
<evidence type="ECO:0008006" key="7">
    <source>
        <dbReference type="Google" id="ProtNLM"/>
    </source>
</evidence>
<sequence length="490" mass="55563">MEIFQRAFIILAFILYFQLMATASPPQSNTKFPSSANNSKEKFLIRKCCGPGQVYNFNWEEDVADRRDRCVKYSITSSHPSSQNYSRPVFFGSEQTVPSQYAIEDVEIDAGFPSNCTPDRYGSTLILLEPDMRMADLFYPIASGQLIVPHRFWVLQNEHHCIEDFFLDGNIKKARRVAFICTSHTHPFPTSAIDDFGKLQMNFIRWTAPAELSAFAGKTVVRKCCDRNEVYSQNLICIENNRGASTQFFDELQFAKSDELFFRFGLPICSDPFLYRRQTIDFVLNSNGSLEINSGSNLVSIENYCMEDIVYKDSVGLPVTSNLAIFCSDQKMEELPKKEEVAPAEKPTIIETVSEMVVRNESTSQKSIFLKLSGSFKVSNEMLFIPYSAFGWGFPVLSIIAALVTQFQSSQIGISEMFNPNMGLLKCWFADGTSALVFFYAPVGSLLIFDIVCFLTLLFNPNLMHCWRGKQGMAMRTNRNASKDSKEQQE</sequence>
<dbReference type="GO" id="GO:0007186">
    <property type="term" value="P:G protein-coupled receptor signaling pathway"/>
    <property type="evidence" value="ECO:0000318"/>
    <property type="project" value="GO_Central"/>
</dbReference>
<evidence type="ECO:0000313" key="6">
    <source>
        <dbReference type="Proteomes" id="UP000000305"/>
    </source>
</evidence>
<dbReference type="Gene3D" id="1.20.1070.10">
    <property type="entry name" value="Rhodopsin 7-helix transmembrane proteins"/>
    <property type="match status" value="1"/>
</dbReference>
<proteinExistence type="inferred from homology"/>
<dbReference type="PhylomeDB" id="E9HVZ8"/>
<keyword evidence="3" id="KW-1133">Transmembrane helix</keyword>
<dbReference type="SUPFAM" id="SSF63877">
    <property type="entry name" value="Methuselah ectodomain"/>
    <property type="match status" value="1"/>
</dbReference>
<protein>
    <recommendedName>
        <fullName evidence="7">Methuselah N-terminal domain-containing protein</fullName>
    </recommendedName>
</protein>
<organism evidence="5 6">
    <name type="scientific">Daphnia pulex</name>
    <name type="common">Water flea</name>
    <dbReference type="NCBI Taxonomy" id="6669"/>
    <lineage>
        <taxon>Eukaryota</taxon>
        <taxon>Metazoa</taxon>
        <taxon>Ecdysozoa</taxon>
        <taxon>Arthropoda</taxon>
        <taxon>Crustacea</taxon>
        <taxon>Branchiopoda</taxon>
        <taxon>Diplostraca</taxon>
        <taxon>Cladocera</taxon>
        <taxon>Anomopoda</taxon>
        <taxon>Daphniidae</taxon>
        <taxon>Daphnia</taxon>
    </lineage>
</organism>
<dbReference type="AlphaFoldDB" id="E9HVZ8"/>
<keyword evidence="2" id="KW-0675">Receptor</keyword>
<dbReference type="EMBL" id="GL732885">
    <property type="protein sequence ID" value="EFX64074.1"/>
    <property type="molecule type" value="Genomic_DNA"/>
</dbReference>
<feature type="transmembrane region" description="Helical" evidence="3">
    <location>
        <begin position="384"/>
        <end position="404"/>
    </location>
</feature>
<dbReference type="KEGG" id="dpx:DAPPUDRAFT_334620"/>
<keyword evidence="2" id="KW-0297">G-protein coupled receptor</keyword>
<keyword evidence="2" id="KW-0807">Transducer</keyword>
<dbReference type="OrthoDB" id="6134459at2759"/>
<dbReference type="InterPro" id="IPR052808">
    <property type="entry name" value="GPCR_Mth-like"/>
</dbReference>
<dbReference type="PANTHER" id="PTHR46953:SF1">
    <property type="entry name" value="G-PROTEIN COUPLED RECEPTOR MTH-LIKE 1-RELATED"/>
    <property type="match status" value="1"/>
</dbReference>
<reference evidence="5 6" key="1">
    <citation type="journal article" date="2011" name="Science">
        <title>The ecoresponsive genome of Daphnia pulex.</title>
        <authorList>
            <person name="Colbourne J.K."/>
            <person name="Pfrender M.E."/>
            <person name="Gilbert D."/>
            <person name="Thomas W.K."/>
            <person name="Tucker A."/>
            <person name="Oakley T.H."/>
            <person name="Tokishita S."/>
            <person name="Aerts A."/>
            <person name="Arnold G.J."/>
            <person name="Basu M.K."/>
            <person name="Bauer D.J."/>
            <person name="Caceres C.E."/>
            <person name="Carmel L."/>
            <person name="Casola C."/>
            <person name="Choi J.H."/>
            <person name="Detter J.C."/>
            <person name="Dong Q."/>
            <person name="Dusheyko S."/>
            <person name="Eads B.D."/>
            <person name="Frohlich T."/>
            <person name="Geiler-Samerotte K.A."/>
            <person name="Gerlach D."/>
            <person name="Hatcher P."/>
            <person name="Jogdeo S."/>
            <person name="Krijgsveld J."/>
            <person name="Kriventseva E.V."/>
            <person name="Kultz D."/>
            <person name="Laforsch C."/>
            <person name="Lindquist E."/>
            <person name="Lopez J."/>
            <person name="Manak J.R."/>
            <person name="Muller J."/>
            <person name="Pangilinan J."/>
            <person name="Patwardhan R.P."/>
            <person name="Pitluck S."/>
            <person name="Pritham E.J."/>
            <person name="Rechtsteiner A."/>
            <person name="Rho M."/>
            <person name="Rogozin I.B."/>
            <person name="Sakarya O."/>
            <person name="Salamov A."/>
            <person name="Schaack S."/>
            <person name="Shapiro H."/>
            <person name="Shiga Y."/>
            <person name="Skalitzky C."/>
            <person name="Smith Z."/>
            <person name="Souvorov A."/>
            <person name="Sung W."/>
            <person name="Tang Z."/>
            <person name="Tsuchiya D."/>
            <person name="Tu H."/>
            <person name="Vos H."/>
            <person name="Wang M."/>
            <person name="Wolf Y.I."/>
            <person name="Yamagata H."/>
            <person name="Yamada T."/>
            <person name="Ye Y."/>
            <person name="Shaw J.R."/>
            <person name="Andrews J."/>
            <person name="Crease T.J."/>
            <person name="Tang H."/>
            <person name="Lucas S.M."/>
            <person name="Robertson H.M."/>
            <person name="Bork P."/>
            <person name="Koonin E.V."/>
            <person name="Zdobnov E.M."/>
            <person name="Grigoriev I.V."/>
            <person name="Lynch M."/>
            <person name="Boore J.L."/>
        </authorList>
    </citation>
    <scope>NUCLEOTIDE SEQUENCE [LARGE SCALE GENOMIC DNA]</scope>
</reference>
<feature type="transmembrane region" description="Helical" evidence="3">
    <location>
        <begin position="447"/>
        <end position="467"/>
    </location>
</feature>
<feature type="signal peptide" evidence="4">
    <location>
        <begin position="1"/>
        <end position="23"/>
    </location>
</feature>
<keyword evidence="6" id="KW-1185">Reference proteome</keyword>
<name>E9HVZ8_DAPPU</name>
<comment type="similarity">
    <text evidence="1">Belongs to the G-protein coupled receptor 2 family. Mth subfamily.</text>
</comment>
<dbReference type="GO" id="GO:0004930">
    <property type="term" value="F:G protein-coupled receptor activity"/>
    <property type="evidence" value="ECO:0000318"/>
    <property type="project" value="GO_Central"/>
</dbReference>
<keyword evidence="4" id="KW-0732">Signal</keyword>
<dbReference type="InterPro" id="IPR036272">
    <property type="entry name" value="Methuselah_N_sf"/>
</dbReference>
<feature type="chain" id="PRO_5003242123" description="Methuselah N-terminal domain-containing protein" evidence="4">
    <location>
        <begin position="24"/>
        <end position="490"/>
    </location>
</feature>
<keyword evidence="3" id="KW-0812">Transmembrane</keyword>
<dbReference type="InParanoid" id="E9HVZ8"/>
<dbReference type="PANTHER" id="PTHR46953">
    <property type="entry name" value="G-PROTEIN COUPLED RECEPTOR MTH-LIKE 1-RELATED"/>
    <property type="match status" value="1"/>
</dbReference>
<keyword evidence="3" id="KW-0472">Membrane</keyword>
<evidence type="ECO:0000256" key="2">
    <source>
        <dbReference type="ARBA" id="ARBA00023040"/>
    </source>
</evidence>
<dbReference type="HOGENOM" id="CLU_556983_0_0_1"/>
<gene>
    <name evidence="5" type="ORF">DAPPUDRAFT_334620</name>
</gene>
<evidence type="ECO:0000256" key="4">
    <source>
        <dbReference type="SAM" id="SignalP"/>
    </source>
</evidence>
<evidence type="ECO:0000313" key="5">
    <source>
        <dbReference type="EMBL" id="EFX64074.1"/>
    </source>
</evidence>
<evidence type="ECO:0000256" key="1">
    <source>
        <dbReference type="ARBA" id="ARBA00008979"/>
    </source>
</evidence>
<accession>E9HVZ8</accession>